<dbReference type="PROSITE" id="PS50850">
    <property type="entry name" value="MFS"/>
    <property type="match status" value="1"/>
</dbReference>
<reference evidence="11" key="1">
    <citation type="submission" date="2021-05" db="EMBL/GenBank/DDBJ databases">
        <title>Direct Submission.</title>
        <authorList>
            <person name="Li K."/>
            <person name="Gao J."/>
        </authorList>
    </citation>
    <scope>NUCLEOTIDE SEQUENCE [LARGE SCALE GENOMIC DNA]</scope>
    <source>
        <strain evidence="11">HDS12</strain>
    </source>
</reference>
<feature type="transmembrane region" description="Helical" evidence="8">
    <location>
        <begin position="48"/>
        <end position="68"/>
    </location>
</feature>
<protein>
    <submittedName>
        <fullName evidence="10">MFS transporter</fullName>
    </submittedName>
</protein>
<feature type="domain" description="Major facilitator superfamily (MFS) profile" evidence="9">
    <location>
        <begin position="14"/>
        <end position="474"/>
    </location>
</feature>
<dbReference type="SUPFAM" id="SSF103473">
    <property type="entry name" value="MFS general substrate transporter"/>
    <property type="match status" value="1"/>
</dbReference>
<proteinExistence type="predicted"/>
<feature type="transmembrane region" description="Helical" evidence="8">
    <location>
        <begin position="447"/>
        <end position="469"/>
    </location>
</feature>
<feature type="transmembrane region" description="Helical" evidence="8">
    <location>
        <begin position="140"/>
        <end position="161"/>
    </location>
</feature>
<feature type="transmembrane region" description="Helical" evidence="8">
    <location>
        <begin position="247"/>
        <end position="265"/>
    </location>
</feature>
<feature type="transmembrane region" description="Helical" evidence="8">
    <location>
        <begin position="167"/>
        <end position="189"/>
    </location>
</feature>
<dbReference type="Gene3D" id="1.20.1720.10">
    <property type="entry name" value="Multidrug resistance protein D"/>
    <property type="match status" value="1"/>
</dbReference>
<name>A0ABX8C368_9ACTN</name>
<keyword evidence="3" id="KW-1003">Cell membrane</keyword>
<evidence type="ECO:0000256" key="8">
    <source>
        <dbReference type="SAM" id="Phobius"/>
    </source>
</evidence>
<evidence type="ECO:0000313" key="11">
    <source>
        <dbReference type="Proteomes" id="UP000678016"/>
    </source>
</evidence>
<keyword evidence="6 8" id="KW-0472">Membrane</keyword>
<evidence type="ECO:0000256" key="4">
    <source>
        <dbReference type="ARBA" id="ARBA00022692"/>
    </source>
</evidence>
<keyword evidence="11" id="KW-1185">Reference proteome</keyword>
<evidence type="ECO:0000256" key="2">
    <source>
        <dbReference type="ARBA" id="ARBA00022448"/>
    </source>
</evidence>
<keyword evidence="4 8" id="KW-0812">Transmembrane</keyword>
<dbReference type="Gene3D" id="1.20.1250.20">
    <property type="entry name" value="MFS general substrate transporter like domains"/>
    <property type="match status" value="1"/>
</dbReference>
<keyword evidence="5 8" id="KW-1133">Transmembrane helix</keyword>
<dbReference type="CDD" id="cd17321">
    <property type="entry name" value="MFS_MMR_MDR_like"/>
    <property type="match status" value="1"/>
</dbReference>
<evidence type="ECO:0000256" key="1">
    <source>
        <dbReference type="ARBA" id="ARBA00004651"/>
    </source>
</evidence>
<dbReference type="Pfam" id="PF07690">
    <property type="entry name" value="MFS_1"/>
    <property type="match status" value="1"/>
</dbReference>
<evidence type="ECO:0000313" key="10">
    <source>
        <dbReference type="EMBL" id="QUX27038.1"/>
    </source>
</evidence>
<dbReference type="PANTHER" id="PTHR42718">
    <property type="entry name" value="MAJOR FACILITATOR SUPERFAMILY MULTIDRUG TRANSPORTER MFSC"/>
    <property type="match status" value="1"/>
</dbReference>
<feature type="region of interest" description="Disordered" evidence="7">
    <location>
        <begin position="192"/>
        <end position="212"/>
    </location>
</feature>
<dbReference type="InterPro" id="IPR011701">
    <property type="entry name" value="MFS"/>
</dbReference>
<sequence>MPRTRTGETTARPLLALVCAAQLMVVLDVSVVNVALPSIRSSLGFSATGLPWVAHSYTLAFGGLLLLGGRLADLYGHRRVFAAGLALFCAASLLGGASPSPGLLVAARALQGVGAAVLAPATLTVLTASFPEGRARVRALAAWTAVSVAGGAFGNILGGALTEALSWRAILLVNVPVGVAALAVTPYLLGRKRPGRHPHGPGPHDRNPVGGGGGRIDLPGAVTATGGTVALTYGLTRTAEHGWGDPATVAVLAAGVLALVLFAAVESRAPAPLLPPGLLRRRAVWAGNAMVFLAGACFQVPMWYFLTFYMQDELGFGPLLTGLGFLPHTLVTMAVGWLATPWLMGFVRARTLIGAGCLTAAAGFAWQAAAVGEQTYAAAVLGPAVLMSVGGGLFTTPLTAVVTSGAAPGDAGAVSGLMNAAKQTGGALGLAALMTTAAPGHAPGGEAYGPVFGLLAAVQLAAAALTPVLPRGTRRDPSEGA</sequence>
<dbReference type="RefSeq" id="WP_212640124.1">
    <property type="nucleotide sequence ID" value="NZ_CP074132.1"/>
</dbReference>
<evidence type="ECO:0000256" key="5">
    <source>
        <dbReference type="ARBA" id="ARBA00022989"/>
    </source>
</evidence>
<organism evidence="10 11">
    <name type="scientific">Nocardiopsis akebiae</name>
    <dbReference type="NCBI Taxonomy" id="2831968"/>
    <lineage>
        <taxon>Bacteria</taxon>
        <taxon>Bacillati</taxon>
        <taxon>Actinomycetota</taxon>
        <taxon>Actinomycetes</taxon>
        <taxon>Streptosporangiales</taxon>
        <taxon>Nocardiopsidaceae</taxon>
        <taxon>Nocardiopsis</taxon>
    </lineage>
</organism>
<evidence type="ECO:0000256" key="7">
    <source>
        <dbReference type="SAM" id="MobiDB-lite"/>
    </source>
</evidence>
<evidence type="ECO:0000256" key="6">
    <source>
        <dbReference type="ARBA" id="ARBA00023136"/>
    </source>
</evidence>
<keyword evidence="2" id="KW-0813">Transport</keyword>
<feature type="transmembrane region" description="Helical" evidence="8">
    <location>
        <begin position="12"/>
        <end position="36"/>
    </location>
</feature>
<dbReference type="EMBL" id="CP074132">
    <property type="protein sequence ID" value="QUX27038.1"/>
    <property type="molecule type" value="Genomic_DNA"/>
</dbReference>
<feature type="transmembrane region" description="Helical" evidence="8">
    <location>
        <begin position="318"/>
        <end position="339"/>
    </location>
</feature>
<comment type="subcellular location">
    <subcellularLocation>
        <location evidence="1">Cell membrane</location>
        <topology evidence="1">Multi-pass membrane protein</topology>
    </subcellularLocation>
</comment>
<evidence type="ECO:0000256" key="3">
    <source>
        <dbReference type="ARBA" id="ARBA00022475"/>
    </source>
</evidence>
<dbReference type="InterPro" id="IPR020846">
    <property type="entry name" value="MFS_dom"/>
</dbReference>
<dbReference type="InterPro" id="IPR036259">
    <property type="entry name" value="MFS_trans_sf"/>
</dbReference>
<dbReference type="Proteomes" id="UP000678016">
    <property type="component" value="Chromosome"/>
</dbReference>
<dbReference type="PANTHER" id="PTHR42718:SF46">
    <property type="entry name" value="BLR6921 PROTEIN"/>
    <property type="match status" value="1"/>
</dbReference>
<feature type="transmembrane region" description="Helical" evidence="8">
    <location>
        <begin position="376"/>
        <end position="394"/>
    </location>
</feature>
<feature type="transmembrane region" description="Helical" evidence="8">
    <location>
        <begin position="109"/>
        <end position="128"/>
    </location>
</feature>
<feature type="transmembrane region" description="Helical" evidence="8">
    <location>
        <begin position="285"/>
        <end position="306"/>
    </location>
</feature>
<accession>A0ABX8C368</accession>
<feature type="transmembrane region" description="Helical" evidence="8">
    <location>
        <begin position="351"/>
        <end position="369"/>
    </location>
</feature>
<gene>
    <name evidence="10" type="ORF">KGD83_16950</name>
</gene>
<feature type="transmembrane region" description="Helical" evidence="8">
    <location>
        <begin position="80"/>
        <end position="97"/>
    </location>
</feature>
<evidence type="ECO:0000259" key="9">
    <source>
        <dbReference type="PROSITE" id="PS50850"/>
    </source>
</evidence>